<comment type="caution">
    <text evidence="2">The sequence shown here is derived from an EMBL/GenBank/DDBJ whole genome shotgun (WGS) entry which is preliminary data.</text>
</comment>
<proteinExistence type="predicted"/>
<dbReference type="EMBL" id="SDEE01000388">
    <property type="protein sequence ID" value="RXW16917.1"/>
    <property type="molecule type" value="Genomic_DNA"/>
</dbReference>
<feature type="compositionally biased region" description="Basic and acidic residues" evidence="1">
    <location>
        <begin position="38"/>
        <end position="47"/>
    </location>
</feature>
<keyword evidence="3" id="KW-1185">Reference proteome</keyword>
<evidence type="ECO:0000313" key="3">
    <source>
        <dbReference type="Proteomes" id="UP000290288"/>
    </source>
</evidence>
<evidence type="ECO:0000313" key="2">
    <source>
        <dbReference type="EMBL" id="RXW16917.1"/>
    </source>
</evidence>
<gene>
    <name evidence="2" type="ORF">EST38_g8936</name>
</gene>
<feature type="compositionally biased region" description="Polar residues" evidence="1">
    <location>
        <begin position="20"/>
        <end position="29"/>
    </location>
</feature>
<feature type="region of interest" description="Disordered" evidence="1">
    <location>
        <begin position="20"/>
        <end position="47"/>
    </location>
</feature>
<accession>A0A4Q2DB85</accession>
<protein>
    <submittedName>
        <fullName evidence="2">Uncharacterized protein</fullName>
    </submittedName>
</protein>
<dbReference type="Proteomes" id="UP000290288">
    <property type="component" value="Unassembled WGS sequence"/>
</dbReference>
<dbReference type="OrthoDB" id="3163890at2759"/>
<reference evidence="2 3" key="1">
    <citation type="submission" date="2019-01" db="EMBL/GenBank/DDBJ databases">
        <title>Draft genome sequence of Psathyrella aberdarensis IHI B618.</title>
        <authorList>
            <person name="Buettner E."/>
            <person name="Kellner H."/>
        </authorList>
    </citation>
    <scope>NUCLEOTIDE SEQUENCE [LARGE SCALE GENOMIC DNA]</scope>
    <source>
        <strain evidence="2 3">IHI B618</strain>
    </source>
</reference>
<dbReference type="AlphaFoldDB" id="A0A4Q2DB85"/>
<organism evidence="2 3">
    <name type="scientific">Candolleomyces aberdarensis</name>
    <dbReference type="NCBI Taxonomy" id="2316362"/>
    <lineage>
        <taxon>Eukaryota</taxon>
        <taxon>Fungi</taxon>
        <taxon>Dikarya</taxon>
        <taxon>Basidiomycota</taxon>
        <taxon>Agaricomycotina</taxon>
        <taxon>Agaricomycetes</taxon>
        <taxon>Agaricomycetidae</taxon>
        <taxon>Agaricales</taxon>
        <taxon>Agaricineae</taxon>
        <taxon>Psathyrellaceae</taxon>
        <taxon>Candolleomyces</taxon>
    </lineage>
</organism>
<name>A0A4Q2DB85_9AGAR</name>
<sequence>MDMNKLATWVSTYMPGVAAQQTESANVSQNEEDDDIDSEKAHNSSEEWSYIRRDANAASELPSAYRLDFSISETELIEATIANSKEIAETTDKSYKRLMGQYESWVIKRGFVKASKDVDVFGKDVRRLTPFFIIGWIMAVCDDTNPDQTKKPATQTRASYSHAMKMRAALTYGFGRYYGRGSNEWHMLEDGRFIGNPSISSEVARYMVALRKRKKAQGDATTLAQSSRAMNAQTFGKLYDYNRKYWESANDEAAKGTWGGKHHRLLVHAVATLSFFLLLRLDETLSIKTENVKIVSDSEMIIYLEKRKNQPAGGRCLHSTDLSVVC</sequence>
<evidence type="ECO:0000256" key="1">
    <source>
        <dbReference type="SAM" id="MobiDB-lite"/>
    </source>
</evidence>